<keyword evidence="3" id="KW-0521">NADP</keyword>
<dbReference type="InterPro" id="IPR013332">
    <property type="entry name" value="KPR_N"/>
</dbReference>
<dbReference type="SUPFAM" id="SSF51735">
    <property type="entry name" value="NAD(P)-binding Rossmann-fold domains"/>
    <property type="match status" value="1"/>
</dbReference>
<dbReference type="Pfam" id="PF02558">
    <property type="entry name" value="ApbA"/>
    <property type="match status" value="1"/>
</dbReference>
<reference evidence="9" key="1">
    <citation type="submission" date="2021-03" db="EMBL/GenBank/DDBJ databases">
        <title>Comparative genomics and phylogenomic investigation of the class Geoglossomycetes provide insights into ecological specialization and systematics.</title>
        <authorList>
            <person name="Melie T."/>
            <person name="Pirro S."/>
            <person name="Miller A.N."/>
            <person name="Quandt A."/>
        </authorList>
    </citation>
    <scope>NUCLEOTIDE SEQUENCE</scope>
    <source>
        <strain evidence="9">GBOQ0MN5Z8</strain>
    </source>
</reference>
<sequence>VRRGLVTKVTNELRLGQALRQSSSSRRNNRESSRAARAALPSATQMRKSSSSQGNGNGRGGTALNTSSSKSAKRIYILGVGNVGKLFAQSLADIPDRPLITLLFHRPELASIWKEKGETIELVTNGISKKQGGYEIEVLKTQPDGSHQGIKDMIDCLITTTKAIHVVSALSAIKARLSRDSAILFTQNGMGIVEKVNEELFPNAEDRPNYMLGIVSHGVYSQHLFSSVHAGRGTISLGPVPRNPGPTGGAEDMPPPSRYILQAVLRSPALAAAEVSPTEIVLLQLEKLVANAVINPLTAIFDCKNGQLLGNPHIADLMRLLLSEISLVIRSLPEMRGIPGTEARFSRERLEEVVVGVADKTAENISSMLQDVRARRETEVGYINGYIVKRGEEVGVDCAVNRKVLLMVKERTQISDAQISDIFWVSVWPPAGMVFPPADLVGPPVAHERA</sequence>
<name>A0A9P8IA64_9PEZI</name>
<dbReference type="Gene3D" id="1.10.1040.10">
    <property type="entry name" value="N-(1-d-carboxylethyl)-l-norvaline Dehydrogenase, domain 2"/>
    <property type="match status" value="1"/>
</dbReference>
<evidence type="ECO:0000259" key="7">
    <source>
        <dbReference type="Pfam" id="PF02558"/>
    </source>
</evidence>
<dbReference type="InterPro" id="IPR008927">
    <property type="entry name" value="6-PGluconate_DH-like_C_sf"/>
</dbReference>
<evidence type="ECO:0000256" key="1">
    <source>
        <dbReference type="ARBA" id="ARBA00007870"/>
    </source>
</evidence>
<dbReference type="EC" id="1.1.1.169" evidence="2"/>
<evidence type="ECO:0000313" key="10">
    <source>
        <dbReference type="Proteomes" id="UP000698800"/>
    </source>
</evidence>
<feature type="domain" description="Ketopantoate reductase C-terminal" evidence="8">
    <location>
        <begin position="280"/>
        <end position="410"/>
    </location>
</feature>
<dbReference type="GO" id="GO:0050661">
    <property type="term" value="F:NADP binding"/>
    <property type="evidence" value="ECO:0007669"/>
    <property type="project" value="TreeGrafter"/>
</dbReference>
<comment type="similarity">
    <text evidence="1">Belongs to the ketopantoate reductase family.</text>
</comment>
<dbReference type="InterPro" id="IPR013752">
    <property type="entry name" value="KPA_reductase"/>
</dbReference>
<evidence type="ECO:0000256" key="2">
    <source>
        <dbReference type="ARBA" id="ARBA00013014"/>
    </source>
</evidence>
<protein>
    <recommendedName>
        <fullName evidence="2">2-dehydropantoate 2-reductase</fullName>
        <ecNumber evidence="2">1.1.1.169</ecNumber>
    </recommendedName>
    <alternativeName>
        <fullName evidence="5">Ketopantoate reductase</fullName>
    </alternativeName>
</protein>
<feature type="domain" description="Ketopantoate reductase N-terminal" evidence="7">
    <location>
        <begin position="75"/>
        <end position="241"/>
    </location>
</feature>
<dbReference type="InterPro" id="IPR013328">
    <property type="entry name" value="6PGD_dom2"/>
</dbReference>
<dbReference type="OrthoDB" id="73846at2759"/>
<comment type="caution">
    <text evidence="9">The sequence shown here is derived from an EMBL/GenBank/DDBJ whole genome shotgun (WGS) entry which is preliminary data.</text>
</comment>
<organism evidence="9 10">
    <name type="scientific">Glutinoglossum americanum</name>
    <dbReference type="NCBI Taxonomy" id="1670608"/>
    <lineage>
        <taxon>Eukaryota</taxon>
        <taxon>Fungi</taxon>
        <taxon>Dikarya</taxon>
        <taxon>Ascomycota</taxon>
        <taxon>Pezizomycotina</taxon>
        <taxon>Geoglossomycetes</taxon>
        <taxon>Geoglossales</taxon>
        <taxon>Geoglossaceae</taxon>
        <taxon>Glutinoglossum</taxon>
    </lineage>
</organism>
<feature type="compositionally biased region" description="Low complexity" evidence="6">
    <location>
        <begin position="35"/>
        <end position="54"/>
    </location>
</feature>
<evidence type="ECO:0000256" key="5">
    <source>
        <dbReference type="ARBA" id="ARBA00032024"/>
    </source>
</evidence>
<keyword evidence="4" id="KW-0560">Oxidoreductase</keyword>
<dbReference type="GO" id="GO:0015940">
    <property type="term" value="P:pantothenate biosynthetic process"/>
    <property type="evidence" value="ECO:0007669"/>
    <property type="project" value="InterPro"/>
</dbReference>
<evidence type="ECO:0000313" key="9">
    <source>
        <dbReference type="EMBL" id="KAH0545447.1"/>
    </source>
</evidence>
<keyword evidence="10" id="KW-1185">Reference proteome</keyword>
<feature type="region of interest" description="Disordered" evidence="6">
    <location>
        <begin position="18"/>
        <end position="66"/>
    </location>
</feature>
<gene>
    <name evidence="9" type="ORF">FGG08_000448</name>
</gene>
<dbReference type="AlphaFoldDB" id="A0A9P8IA64"/>
<dbReference type="PANTHER" id="PTHR43765:SF2">
    <property type="entry name" value="2-DEHYDROPANTOATE 2-REDUCTASE"/>
    <property type="match status" value="1"/>
</dbReference>
<dbReference type="InterPro" id="IPR003710">
    <property type="entry name" value="ApbA"/>
</dbReference>
<evidence type="ECO:0000259" key="8">
    <source>
        <dbReference type="Pfam" id="PF08546"/>
    </source>
</evidence>
<dbReference type="InterPro" id="IPR036291">
    <property type="entry name" value="NAD(P)-bd_dom_sf"/>
</dbReference>
<accession>A0A9P8IA64</accession>
<dbReference type="GO" id="GO:0005739">
    <property type="term" value="C:mitochondrion"/>
    <property type="evidence" value="ECO:0007669"/>
    <property type="project" value="TreeGrafter"/>
</dbReference>
<dbReference type="Gene3D" id="3.40.50.720">
    <property type="entry name" value="NAD(P)-binding Rossmann-like Domain"/>
    <property type="match status" value="1"/>
</dbReference>
<dbReference type="InterPro" id="IPR050838">
    <property type="entry name" value="Ketopantoate_reductase"/>
</dbReference>
<evidence type="ECO:0000256" key="4">
    <source>
        <dbReference type="ARBA" id="ARBA00023002"/>
    </source>
</evidence>
<evidence type="ECO:0000256" key="6">
    <source>
        <dbReference type="SAM" id="MobiDB-lite"/>
    </source>
</evidence>
<dbReference type="NCBIfam" id="TIGR00745">
    <property type="entry name" value="apbA_panE"/>
    <property type="match status" value="1"/>
</dbReference>
<evidence type="ECO:0000256" key="3">
    <source>
        <dbReference type="ARBA" id="ARBA00022857"/>
    </source>
</evidence>
<dbReference type="Proteomes" id="UP000698800">
    <property type="component" value="Unassembled WGS sequence"/>
</dbReference>
<dbReference type="PANTHER" id="PTHR43765">
    <property type="entry name" value="2-DEHYDROPANTOATE 2-REDUCTASE-RELATED"/>
    <property type="match status" value="1"/>
</dbReference>
<feature type="non-terminal residue" evidence="9">
    <location>
        <position position="1"/>
    </location>
</feature>
<proteinExistence type="inferred from homology"/>
<dbReference type="EMBL" id="JAGHQL010000005">
    <property type="protein sequence ID" value="KAH0545447.1"/>
    <property type="molecule type" value="Genomic_DNA"/>
</dbReference>
<dbReference type="SUPFAM" id="SSF48179">
    <property type="entry name" value="6-phosphogluconate dehydrogenase C-terminal domain-like"/>
    <property type="match status" value="1"/>
</dbReference>
<dbReference type="Pfam" id="PF08546">
    <property type="entry name" value="ApbA_C"/>
    <property type="match status" value="1"/>
</dbReference>
<dbReference type="GO" id="GO:0008677">
    <property type="term" value="F:2-dehydropantoate 2-reductase activity"/>
    <property type="evidence" value="ECO:0007669"/>
    <property type="project" value="UniProtKB-EC"/>
</dbReference>